<feature type="transmembrane region" description="Helical" evidence="6">
    <location>
        <begin position="12"/>
        <end position="33"/>
    </location>
</feature>
<dbReference type="AlphaFoldDB" id="A0A926E442"/>
<comment type="caution">
    <text evidence="7">The sequence shown here is derived from an EMBL/GenBank/DDBJ whole genome shotgun (WGS) entry which is preliminary data.</text>
</comment>
<dbReference type="PANTHER" id="PTHR30250:SF11">
    <property type="entry name" value="O-ANTIGEN TRANSPORTER-RELATED"/>
    <property type="match status" value="1"/>
</dbReference>
<feature type="transmembrane region" description="Helical" evidence="6">
    <location>
        <begin position="147"/>
        <end position="168"/>
    </location>
</feature>
<feature type="transmembrane region" description="Helical" evidence="6">
    <location>
        <begin position="253"/>
        <end position="276"/>
    </location>
</feature>
<keyword evidence="2" id="KW-1003">Cell membrane</keyword>
<evidence type="ECO:0000256" key="4">
    <source>
        <dbReference type="ARBA" id="ARBA00022989"/>
    </source>
</evidence>
<feature type="transmembrane region" description="Helical" evidence="6">
    <location>
        <begin position="288"/>
        <end position="309"/>
    </location>
</feature>
<dbReference type="InterPro" id="IPR002797">
    <property type="entry name" value="Polysacc_synth"/>
</dbReference>
<feature type="transmembrane region" description="Helical" evidence="6">
    <location>
        <begin position="114"/>
        <end position="135"/>
    </location>
</feature>
<evidence type="ECO:0000256" key="1">
    <source>
        <dbReference type="ARBA" id="ARBA00004651"/>
    </source>
</evidence>
<dbReference type="Pfam" id="PF01943">
    <property type="entry name" value="Polysacc_synt"/>
    <property type="match status" value="1"/>
</dbReference>
<feature type="transmembrane region" description="Helical" evidence="6">
    <location>
        <begin position="414"/>
        <end position="432"/>
    </location>
</feature>
<evidence type="ECO:0000256" key="6">
    <source>
        <dbReference type="SAM" id="Phobius"/>
    </source>
</evidence>
<keyword evidence="8" id="KW-1185">Reference proteome</keyword>
<evidence type="ECO:0000313" key="8">
    <source>
        <dbReference type="Proteomes" id="UP000610862"/>
    </source>
</evidence>
<feature type="transmembrane region" description="Helical" evidence="6">
    <location>
        <begin position="355"/>
        <end position="376"/>
    </location>
</feature>
<dbReference type="EMBL" id="JACRTA010000001">
    <property type="protein sequence ID" value="MBC8567440.1"/>
    <property type="molecule type" value="Genomic_DNA"/>
</dbReference>
<feature type="transmembrane region" description="Helical" evidence="6">
    <location>
        <begin position="382"/>
        <end position="402"/>
    </location>
</feature>
<organism evidence="7 8">
    <name type="scientific">Lentihominibacter hominis</name>
    <dbReference type="NCBI Taxonomy" id="2763645"/>
    <lineage>
        <taxon>Bacteria</taxon>
        <taxon>Bacillati</taxon>
        <taxon>Bacillota</taxon>
        <taxon>Clostridia</taxon>
        <taxon>Peptostreptococcales</taxon>
        <taxon>Anaerovoracaceae</taxon>
        <taxon>Lentihominibacter</taxon>
    </lineage>
</organism>
<protein>
    <submittedName>
        <fullName evidence="7">Oligosaccharide flippase family protein</fullName>
    </submittedName>
</protein>
<accession>A0A926E442</accession>
<gene>
    <name evidence="7" type="ORF">H8692_01530</name>
</gene>
<reference evidence="7" key="1">
    <citation type="submission" date="2020-08" db="EMBL/GenBank/DDBJ databases">
        <title>Genome public.</title>
        <authorList>
            <person name="Liu C."/>
            <person name="Sun Q."/>
        </authorList>
    </citation>
    <scope>NUCLEOTIDE SEQUENCE</scope>
    <source>
        <strain evidence="7">NSJ-24</strain>
    </source>
</reference>
<feature type="transmembrane region" description="Helical" evidence="6">
    <location>
        <begin position="438"/>
        <end position="456"/>
    </location>
</feature>
<feature type="transmembrane region" description="Helical" evidence="6">
    <location>
        <begin position="39"/>
        <end position="57"/>
    </location>
</feature>
<proteinExistence type="predicted"/>
<evidence type="ECO:0000256" key="2">
    <source>
        <dbReference type="ARBA" id="ARBA00022475"/>
    </source>
</evidence>
<dbReference type="InterPro" id="IPR050833">
    <property type="entry name" value="Poly_Biosynth_Transport"/>
</dbReference>
<dbReference type="RefSeq" id="WP_187524837.1">
    <property type="nucleotide sequence ID" value="NZ_JACRTA010000001.1"/>
</dbReference>
<dbReference type="PANTHER" id="PTHR30250">
    <property type="entry name" value="PST FAMILY PREDICTED COLANIC ACID TRANSPORTER"/>
    <property type="match status" value="1"/>
</dbReference>
<dbReference type="GO" id="GO:0005886">
    <property type="term" value="C:plasma membrane"/>
    <property type="evidence" value="ECO:0007669"/>
    <property type="project" value="UniProtKB-SubCell"/>
</dbReference>
<sequence length="466" mass="52894">MRKILEHLGAFSLGPIVSAFLGFLTVPIITYFITPDEYGKSSMFVLAQGMISMFVYLGMDQAFVREFNLYTDNIKKLLLNSIFVPIVCAIVIGGTIIVFSDFFSIILFDETDEIIAIVILSIMIPFMVVENFSLLKIRMEEKGVQYSIFNILLKTLVLVITIGLFFIYEKSFRSVVYAMALAEIINGAILYIIVIHPLKLNIKDLDKNLLKRMLKFGIPLLPAMMMSWILVSMDKVMLRIMCGYGELGLYTAAFKIVSIIGIVQTCFTLYWTPVAYRWNEKNVSKKNYDCVNTTVAVIMSILCLMLLLLKNIVGIVLGKDFIEAINIFPFLLLYPIMYTMSESTAVGIGFSRKTYYSIIVSSISGLVNISLNYILIPLYGGAGAAIATGCAFIVFFWVRTMISRKIWWKFSIKKYFFITIILVFNCLIHTWVTGVYVYVISGISILIILIVNYREIKLLVDRVKTI</sequence>
<feature type="transmembrane region" description="Helical" evidence="6">
    <location>
        <begin position="174"/>
        <end position="195"/>
    </location>
</feature>
<keyword evidence="3 6" id="KW-0812">Transmembrane</keyword>
<name>A0A926E442_9FIRM</name>
<comment type="subcellular location">
    <subcellularLocation>
        <location evidence="1">Cell membrane</location>
        <topology evidence="1">Multi-pass membrane protein</topology>
    </subcellularLocation>
</comment>
<evidence type="ECO:0000313" key="7">
    <source>
        <dbReference type="EMBL" id="MBC8567440.1"/>
    </source>
</evidence>
<dbReference type="Proteomes" id="UP000610862">
    <property type="component" value="Unassembled WGS sequence"/>
</dbReference>
<feature type="transmembrane region" description="Helical" evidence="6">
    <location>
        <begin position="77"/>
        <end position="108"/>
    </location>
</feature>
<keyword evidence="4 6" id="KW-1133">Transmembrane helix</keyword>
<keyword evidence="5 6" id="KW-0472">Membrane</keyword>
<evidence type="ECO:0000256" key="5">
    <source>
        <dbReference type="ARBA" id="ARBA00023136"/>
    </source>
</evidence>
<feature type="transmembrane region" description="Helical" evidence="6">
    <location>
        <begin position="216"/>
        <end position="233"/>
    </location>
</feature>
<evidence type="ECO:0000256" key="3">
    <source>
        <dbReference type="ARBA" id="ARBA00022692"/>
    </source>
</evidence>